<dbReference type="EMBL" id="AWVF01000345">
    <property type="protein sequence ID" value="ERJ90799.1"/>
    <property type="molecule type" value="Genomic_DNA"/>
</dbReference>
<dbReference type="Proteomes" id="UP000016662">
    <property type="component" value="Unassembled WGS sequence"/>
</dbReference>
<comment type="caution">
    <text evidence="3">The sequence shown here is derived from an EMBL/GenBank/DDBJ whole genome shotgun (WGS) entry which is preliminary data.</text>
</comment>
<accession>U2LMS4</accession>
<protein>
    <submittedName>
        <fullName evidence="3">Dockerin type I repeat-containing domain protein</fullName>
    </submittedName>
</protein>
<feature type="transmembrane region" description="Helical" evidence="1">
    <location>
        <begin position="29"/>
        <end position="52"/>
    </location>
</feature>
<keyword evidence="1" id="KW-0812">Transmembrane</keyword>
<dbReference type="GO" id="GO:0000272">
    <property type="term" value="P:polysaccharide catabolic process"/>
    <property type="evidence" value="ECO:0007669"/>
    <property type="project" value="InterPro"/>
</dbReference>
<dbReference type="HOGENOM" id="CLU_321284_0_0_9"/>
<dbReference type="Pfam" id="PF18522">
    <property type="entry name" value="DUF5620"/>
    <property type="match status" value="3"/>
</dbReference>
<dbReference type="Pfam" id="PF00404">
    <property type="entry name" value="Dockerin_1"/>
    <property type="match status" value="1"/>
</dbReference>
<sequence>MHTKEIGTDENQLKEKGAIYMSKIIRKRVSALLVSALMVASSVTVTSGSFFVEAAGSTVTIGKTLETSVPNPEDKDNPLNADKCTYMCKAATDAYTSFTDTKGKSPADICGDSITTLQFNLKSDQMVTDFSYYFGASDTKANGYWWGFEKTDSKGAIKCTPYAKEFSVVVELPSSVAKELTSNKNAKFQFQNCYTGLIDEEDQSTRTQDASIELVSITVNGTEDTSNGEKPWWIKVVDPTLPKGEENTGGLYYSSANGNGEISSVEQNGDTMTVKSLHSLKLDNLDIKLTPGDNCSEEYYASDAFKEKNNGVAYESESQIREAGLPLNSHKFTYGEFNFIPGATVASNAKVKSLSVTIKLDDESANVNRFMYGGGLNVKYKSLADTEYAKEQAGLKGGSGEGGVAKTVGYWYNDVGAETLAECTEAGVKWGNGEGDFKVGGGTDLAKQEMGSYFTVTWDVPEQVVDCETLAEKSQISFQLWYAALKGGKFVDCSIVSAALTYEESITFPYSGSASVKNAGTEMTGTAAEIPYADFGMKYEKTADVYAVQFDVTTDQEANQVLVGAGTTMLEKAGFPDNWFQSDDLFKNEGLNSTTPAMLYWEKSTAGNRPDSNDDTLADEAYKDASGTKTYTYMWIMPPSVAEGIRQEETGNLLNALNSVDTESEDAHLSFGVWYAGLGSKESSKYTINNVTVFYAADDKNNEKKLDMFEDTLEVQDSIDVVIGESETLTVNIPNCTGTMADRTVAGVAADKDDALKLVITGKNVGSSTLTVTTPGGQTKEVTVNVLPQQTTVTTTETTTTTTTSATTTTTEKITTTVGSTETTTTTEEVIIPLYGDVNCDSRVDITDAVMLNKAIAGVVTLGTRQQKANADCDGDGEIASNDAVALLKFLVSLVKQLPYAD</sequence>
<dbReference type="CDD" id="cd14256">
    <property type="entry name" value="Dockerin_I"/>
    <property type="match status" value="1"/>
</dbReference>
<keyword evidence="1" id="KW-1133">Transmembrane helix</keyword>
<keyword evidence="1" id="KW-0472">Membrane</keyword>
<gene>
    <name evidence="3" type="ORF">RUMCAL_02771</name>
</gene>
<evidence type="ECO:0000256" key="1">
    <source>
        <dbReference type="SAM" id="Phobius"/>
    </source>
</evidence>
<dbReference type="Gene3D" id="1.10.1330.10">
    <property type="entry name" value="Dockerin domain"/>
    <property type="match status" value="1"/>
</dbReference>
<dbReference type="PROSITE" id="PS51766">
    <property type="entry name" value="DOCKERIN"/>
    <property type="match status" value="1"/>
</dbReference>
<dbReference type="InterPro" id="IPR036439">
    <property type="entry name" value="Dockerin_dom_sf"/>
</dbReference>
<organism evidence="3 4">
    <name type="scientific">Ruminococcus callidus ATCC 27760</name>
    <dbReference type="NCBI Taxonomy" id="411473"/>
    <lineage>
        <taxon>Bacteria</taxon>
        <taxon>Bacillati</taxon>
        <taxon>Bacillota</taxon>
        <taxon>Clostridia</taxon>
        <taxon>Eubacteriales</taxon>
        <taxon>Oscillospiraceae</taxon>
        <taxon>Ruminococcus</taxon>
    </lineage>
</organism>
<proteinExistence type="predicted"/>
<name>U2LMS4_9FIRM</name>
<dbReference type="InterPro" id="IPR040753">
    <property type="entry name" value="DUF5620"/>
</dbReference>
<dbReference type="STRING" id="411473.RUMCAL_02771"/>
<dbReference type="eggNOG" id="COG4124">
    <property type="taxonomic scope" value="Bacteria"/>
</dbReference>
<dbReference type="PATRIC" id="fig|411473.3.peg.2326"/>
<evidence type="ECO:0000313" key="4">
    <source>
        <dbReference type="Proteomes" id="UP000016662"/>
    </source>
</evidence>
<evidence type="ECO:0000313" key="3">
    <source>
        <dbReference type="EMBL" id="ERJ90799.1"/>
    </source>
</evidence>
<dbReference type="InterPro" id="IPR002105">
    <property type="entry name" value="Dockerin_1_rpt"/>
</dbReference>
<dbReference type="SUPFAM" id="SSF63446">
    <property type="entry name" value="Type I dockerin domain"/>
    <property type="match status" value="1"/>
</dbReference>
<dbReference type="AlphaFoldDB" id="U2LMS4"/>
<reference evidence="3 4" key="1">
    <citation type="submission" date="2013-07" db="EMBL/GenBank/DDBJ databases">
        <authorList>
            <person name="Weinstock G."/>
            <person name="Sodergren E."/>
            <person name="Wylie T."/>
            <person name="Fulton L."/>
            <person name="Fulton R."/>
            <person name="Fronick C."/>
            <person name="O'Laughlin M."/>
            <person name="Godfrey J."/>
            <person name="Miner T."/>
            <person name="Herter B."/>
            <person name="Appelbaum E."/>
            <person name="Cordes M."/>
            <person name="Lek S."/>
            <person name="Wollam A."/>
            <person name="Pepin K.H."/>
            <person name="Palsikar V.B."/>
            <person name="Mitreva M."/>
            <person name="Wilson R.K."/>
        </authorList>
    </citation>
    <scope>NUCLEOTIDE SEQUENCE [LARGE SCALE GENOMIC DNA]</scope>
    <source>
        <strain evidence="3 4">ATCC 27760</strain>
    </source>
</reference>
<feature type="domain" description="Dockerin" evidence="2">
    <location>
        <begin position="831"/>
        <end position="900"/>
    </location>
</feature>
<keyword evidence="4" id="KW-1185">Reference proteome</keyword>
<evidence type="ECO:0000259" key="2">
    <source>
        <dbReference type="PROSITE" id="PS51766"/>
    </source>
</evidence>
<dbReference type="InterPro" id="IPR016134">
    <property type="entry name" value="Dockerin_dom"/>
</dbReference>
<dbReference type="GO" id="GO:0004553">
    <property type="term" value="F:hydrolase activity, hydrolyzing O-glycosyl compounds"/>
    <property type="evidence" value="ECO:0007669"/>
    <property type="project" value="InterPro"/>
</dbReference>